<accession>A0ABV2EHT3</accession>
<evidence type="ECO:0000313" key="7">
    <source>
        <dbReference type="Proteomes" id="UP001549110"/>
    </source>
</evidence>
<comment type="caution">
    <text evidence="6">The sequence shown here is derived from an EMBL/GenBank/DDBJ whole genome shotgun (WGS) entry which is preliminary data.</text>
</comment>
<dbReference type="PROSITE" id="PS00143">
    <property type="entry name" value="INSULINASE"/>
    <property type="match status" value="1"/>
</dbReference>
<dbReference type="InterPro" id="IPR011765">
    <property type="entry name" value="Pept_M16_N"/>
</dbReference>
<gene>
    <name evidence="6" type="ORF">ABID41_001693</name>
</gene>
<comment type="cofactor">
    <cofactor evidence="1">
        <name>Zn(2+)</name>
        <dbReference type="ChEBI" id="CHEBI:29105"/>
    </cofactor>
</comment>
<keyword evidence="7" id="KW-1185">Reference proteome</keyword>
<evidence type="ECO:0000256" key="1">
    <source>
        <dbReference type="ARBA" id="ARBA00001947"/>
    </source>
</evidence>
<reference evidence="6 7" key="1">
    <citation type="submission" date="2024-06" db="EMBL/GenBank/DDBJ databases">
        <title>Genomic Encyclopedia of Type Strains, Phase IV (KMG-IV): sequencing the most valuable type-strain genomes for metagenomic binning, comparative biology and taxonomic classification.</title>
        <authorList>
            <person name="Goeker M."/>
        </authorList>
    </citation>
    <scope>NUCLEOTIDE SEQUENCE [LARGE SCALE GENOMIC DNA]</scope>
    <source>
        <strain evidence="6 7">DSM 17809</strain>
    </source>
</reference>
<dbReference type="Pfam" id="PF00675">
    <property type="entry name" value="Peptidase_M16"/>
    <property type="match status" value="1"/>
</dbReference>
<dbReference type="Proteomes" id="UP001549110">
    <property type="component" value="Unassembled WGS sequence"/>
</dbReference>
<sequence>MPEDPTIRRGVLANGLRYAVKPNPTAQGGLSFRLAFDIGSLVEADSERGAAHFVEHMAFRATRRFREGELEPSLRPDRRRLRPRSERLHLDRLDPVPGRPASRRRQGTGAGHSLAS</sequence>
<name>A0ABV2EHT3_9CAUL</name>
<evidence type="ECO:0000256" key="2">
    <source>
        <dbReference type="ARBA" id="ARBA00007261"/>
    </source>
</evidence>
<proteinExistence type="inferred from homology"/>
<evidence type="ECO:0000313" key="6">
    <source>
        <dbReference type="EMBL" id="MET3526598.1"/>
    </source>
</evidence>
<dbReference type="Gene3D" id="3.30.830.10">
    <property type="entry name" value="Metalloenzyme, LuxS/M16 peptidase-like"/>
    <property type="match status" value="1"/>
</dbReference>
<dbReference type="InterPro" id="IPR050361">
    <property type="entry name" value="MPP/UQCRC_Complex"/>
</dbReference>
<feature type="region of interest" description="Disordered" evidence="4">
    <location>
        <begin position="68"/>
        <end position="116"/>
    </location>
</feature>
<protein>
    <submittedName>
        <fullName evidence="6">Zn-dependent peptidase</fullName>
    </submittedName>
</protein>
<dbReference type="InterPro" id="IPR011249">
    <property type="entry name" value="Metalloenz_LuxS/M16"/>
</dbReference>
<feature type="domain" description="Peptidase M16 N-terminal" evidence="5">
    <location>
        <begin position="32"/>
        <end position="71"/>
    </location>
</feature>
<organism evidence="6 7">
    <name type="scientific">Phenylobacterium koreense</name>
    <dbReference type="NCBI Taxonomy" id="266125"/>
    <lineage>
        <taxon>Bacteria</taxon>
        <taxon>Pseudomonadati</taxon>
        <taxon>Pseudomonadota</taxon>
        <taxon>Alphaproteobacteria</taxon>
        <taxon>Caulobacterales</taxon>
        <taxon>Caulobacteraceae</taxon>
        <taxon>Phenylobacterium</taxon>
    </lineage>
</organism>
<evidence type="ECO:0000256" key="3">
    <source>
        <dbReference type="ARBA" id="ARBA00023049"/>
    </source>
</evidence>
<dbReference type="PANTHER" id="PTHR11851:SF49">
    <property type="entry name" value="MITOCHONDRIAL-PROCESSING PEPTIDASE SUBUNIT ALPHA"/>
    <property type="match status" value="1"/>
</dbReference>
<dbReference type="InterPro" id="IPR001431">
    <property type="entry name" value="Pept_M16_Zn_BS"/>
</dbReference>
<dbReference type="PANTHER" id="PTHR11851">
    <property type="entry name" value="METALLOPROTEASE"/>
    <property type="match status" value="1"/>
</dbReference>
<dbReference type="RefSeq" id="WP_354297419.1">
    <property type="nucleotide sequence ID" value="NZ_JBEPLU010000001.1"/>
</dbReference>
<evidence type="ECO:0000256" key="4">
    <source>
        <dbReference type="SAM" id="MobiDB-lite"/>
    </source>
</evidence>
<keyword evidence="3" id="KW-0482">Metalloprotease</keyword>
<evidence type="ECO:0000259" key="5">
    <source>
        <dbReference type="Pfam" id="PF00675"/>
    </source>
</evidence>
<keyword evidence="3" id="KW-0378">Hydrolase</keyword>
<comment type="similarity">
    <text evidence="2">Belongs to the peptidase M16 family.</text>
</comment>
<dbReference type="EMBL" id="JBEPLU010000001">
    <property type="protein sequence ID" value="MET3526598.1"/>
    <property type="molecule type" value="Genomic_DNA"/>
</dbReference>
<keyword evidence="3" id="KW-0645">Protease</keyword>
<dbReference type="SUPFAM" id="SSF63411">
    <property type="entry name" value="LuxS/MPP-like metallohydrolase"/>
    <property type="match status" value="1"/>
</dbReference>
<feature type="compositionally biased region" description="Basic and acidic residues" evidence="4">
    <location>
        <begin position="83"/>
        <end position="94"/>
    </location>
</feature>